<dbReference type="Proteomes" id="UP000292702">
    <property type="component" value="Unassembled WGS sequence"/>
</dbReference>
<dbReference type="InterPro" id="IPR001969">
    <property type="entry name" value="Aspartic_peptidase_AS"/>
</dbReference>
<sequence length="431" mass="44634">MLTIAFVLFALQLSATASPSPAFGGVHHIELTRRRPLNATRNAPVDIEKLSAETASILGKYDAGFDAFLENTGKTHSLVDSITNNNKSKRAVGNSQIVDDGDSLWIGLLAIGTSNPQQTFIVGFDTGSASTLVLSSACTSADCQPHRRYNPALSSTSRNLNKPFTLKMSNTDSVSGAQYADTVKVDVLQASGQVFGAANAFPKAFKTYPNEPGGLVGMAYGSISAYKGSTSFPQTLVAQGAMTDPVFAFRLTSGSGSQLTIGGTDQAAYTGAVTYVPVTSRGFWQVTLDGVTVSIPPGGGGVAAPPQTAVGRTQAILDTGSQYIIGDPGNVAKLYAAIPGSAALGNGMYSYPCATSPTVSLVFGGVAFPIDPSLFCAGSVPQNGDLCVGAVVAAPQTKPPQRFWSVGDVFLQNVYSIFDLGQNRVGFATPA</sequence>
<evidence type="ECO:0000313" key="9">
    <source>
        <dbReference type="Proteomes" id="UP000292702"/>
    </source>
</evidence>
<feature type="chain" id="PRO_5020327146" description="Peptidase A1 domain-containing protein" evidence="6">
    <location>
        <begin position="18"/>
        <end position="431"/>
    </location>
</feature>
<dbReference type="PROSITE" id="PS51767">
    <property type="entry name" value="PEPTIDASE_A1"/>
    <property type="match status" value="1"/>
</dbReference>
<dbReference type="SUPFAM" id="SSF50630">
    <property type="entry name" value="Acid proteases"/>
    <property type="match status" value="1"/>
</dbReference>
<dbReference type="PROSITE" id="PS00141">
    <property type="entry name" value="ASP_PROTEASE"/>
    <property type="match status" value="1"/>
</dbReference>
<accession>A0A4R0RN05</accession>
<dbReference type="PRINTS" id="PR00792">
    <property type="entry name" value="PEPSIN"/>
</dbReference>
<organism evidence="8 9">
    <name type="scientific">Steccherinum ochraceum</name>
    <dbReference type="NCBI Taxonomy" id="92696"/>
    <lineage>
        <taxon>Eukaryota</taxon>
        <taxon>Fungi</taxon>
        <taxon>Dikarya</taxon>
        <taxon>Basidiomycota</taxon>
        <taxon>Agaricomycotina</taxon>
        <taxon>Agaricomycetes</taxon>
        <taxon>Polyporales</taxon>
        <taxon>Steccherinaceae</taxon>
        <taxon>Steccherinum</taxon>
    </lineage>
</organism>
<dbReference type="PANTHER" id="PTHR47966:SF57">
    <property type="entry name" value="PEPTIDASE A1 DOMAIN-CONTAINING PROTEIN"/>
    <property type="match status" value="1"/>
</dbReference>
<protein>
    <recommendedName>
        <fullName evidence="7">Peptidase A1 domain-containing protein</fullName>
    </recommendedName>
</protein>
<dbReference type="InterPro" id="IPR021109">
    <property type="entry name" value="Peptidase_aspartic_dom_sf"/>
</dbReference>
<evidence type="ECO:0000256" key="2">
    <source>
        <dbReference type="ARBA" id="ARBA00022750"/>
    </source>
</evidence>
<feature type="domain" description="Peptidase A1" evidence="7">
    <location>
        <begin position="105"/>
        <end position="428"/>
    </location>
</feature>
<dbReference type="PANTHER" id="PTHR47966">
    <property type="entry name" value="BETA-SITE APP-CLEAVING ENZYME, ISOFORM A-RELATED"/>
    <property type="match status" value="1"/>
</dbReference>
<dbReference type="OrthoDB" id="15189at2759"/>
<dbReference type="Gene3D" id="2.40.70.10">
    <property type="entry name" value="Acid Proteases"/>
    <property type="match status" value="2"/>
</dbReference>
<keyword evidence="5" id="KW-0378">Hydrolase</keyword>
<evidence type="ECO:0000256" key="6">
    <source>
        <dbReference type="SAM" id="SignalP"/>
    </source>
</evidence>
<keyword evidence="6" id="KW-0732">Signal</keyword>
<dbReference type="GO" id="GO:0006508">
    <property type="term" value="P:proteolysis"/>
    <property type="evidence" value="ECO:0007669"/>
    <property type="project" value="UniProtKB-KW"/>
</dbReference>
<reference evidence="8 9" key="1">
    <citation type="submission" date="2018-11" db="EMBL/GenBank/DDBJ databases">
        <title>Genome assembly of Steccherinum ochraceum LE-BIN_3174, the white-rot fungus of the Steccherinaceae family (The Residual Polyporoid clade, Polyporales, Basidiomycota).</title>
        <authorList>
            <person name="Fedorova T.V."/>
            <person name="Glazunova O.A."/>
            <person name="Landesman E.O."/>
            <person name="Moiseenko K.V."/>
            <person name="Psurtseva N.V."/>
            <person name="Savinova O.S."/>
            <person name="Shakhova N.V."/>
            <person name="Tyazhelova T.V."/>
            <person name="Vasina D.V."/>
        </authorList>
    </citation>
    <scope>NUCLEOTIDE SEQUENCE [LARGE SCALE GENOMIC DNA]</scope>
    <source>
        <strain evidence="8 9">LE-BIN_3174</strain>
    </source>
</reference>
<keyword evidence="9" id="KW-1185">Reference proteome</keyword>
<keyword evidence="5" id="KW-0645">Protease</keyword>
<feature type="active site" evidence="3">
    <location>
        <position position="318"/>
    </location>
</feature>
<dbReference type="EMBL" id="RWJN01000129">
    <property type="protein sequence ID" value="TCD66599.1"/>
    <property type="molecule type" value="Genomic_DNA"/>
</dbReference>
<dbReference type="InterPro" id="IPR001461">
    <property type="entry name" value="Aspartic_peptidase_A1"/>
</dbReference>
<feature type="active site" evidence="3">
    <location>
        <position position="125"/>
    </location>
</feature>
<evidence type="ECO:0000256" key="1">
    <source>
        <dbReference type="ARBA" id="ARBA00007447"/>
    </source>
</evidence>
<dbReference type="InterPro" id="IPR033121">
    <property type="entry name" value="PEPTIDASE_A1"/>
</dbReference>
<comment type="caution">
    <text evidence="8">The sequence shown here is derived from an EMBL/GenBank/DDBJ whole genome shotgun (WGS) entry which is preliminary data.</text>
</comment>
<dbReference type="InterPro" id="IPR034164">
    <property type="entry name" value="Pepsin-like_dom"/>
</dbReference>
<evidence type="ECO:0000259" key="7">
    <source>
        <dbReference type="PROSITE" id="PS51767"/>
    </source>
</evidence>
<evidence type="ECO:0000256" key="3">
    <source>
        <dbReference type="PIRSR" id="PIRSR601461-1"/>
    </source>
</evidence>
<name>A0A4R0RN05_9APHY</name>
<feature type="signal peptide" evidence="6">
    <location>
        <begin position="1"/>
        <end position="17"/>
    </location>
</feature>
<evidence type="ECO:0000256" key="5">
    <source>
        <dbReference type="RuleBase" id="RU000454"/>
    </source>
</evidence>
<dbReference type="GO" id="GO:0004190">
    <property type="term" value="F:aspartic-type endopeptidase activity"/>
    <property type="evidence" value="ECO:0007669"/>
    <property type="project" value="UniProtKB-KW"/>
</dbReference>
<keyword evidence="2 5" id="KW-0064">Aspartyl protease</keyword>
<feature type="disulfide bond" evidence="4">
    <location>
        <begin position="138"/>
        <end position="143"/>
    </location>
</feature>
<dbReference type="AlphaFoldDB" id="A0A4R0RN05"/>
<evidence type="ECO:0000313" key="8">
    <source>
        <dbReference type="EMBL" id="TCD66599.1"/>
    </source>
</evidence>
<dbReference type="CDD" id="cd05471">
    <property type="entry name" value="pepsin_like"/>
    <property type="match status" value="1"/>
</dbReference>
<gene>
    <name evidence="8" type="ORF">EIP91_001156</name>
</gene>
<dbReference type="Pfam" id="PF00026">
    <property type="entry name" value="Asp"/>
    <property type="match status" value="1"/>
</dbReference>
<proteinExistence type="inferred from homology"/>
<keyword evidence="4" id="KW-1015">Disulfide bond</keyword>
<evidence type="ECO:0000256" key="4">
    <source>
        <dbReference type="PIRSR" id="PIRSR601461-2"/>
    </source>
</evidence>
<comment type="similarity">
    <text evidence="1 5">Belongs to the peptidase A1 family.</text>
</comment>